<dbReference type="PANTHER" id="PTHR24276:SF98">
    <property type="entry name" value="FI18310P1-RELATED"/>
    <property type="match status" value="1"/>
</dbReference>
<gene>
    <name evidence="7" type="ORF">DYB31_015777</name>
</gene>
<evidence type="ECO:0000256" key="3">
    <source>
        <dbReference type="ARBA" id="ARBA00023157"/>
    </source>
</evidence>
<feature type="chain" id="PRO_5017432664" description="Peptidase S1 domain-containing protein" evidence="5">
    <location>
        <begin position="20"/>
        <end position="207"/>
    </location>
</feature>
<reference evidence="7 8" key="1">
    <citation type="submission" date="2018-08" db="EMBL/GenBank/DDBJ databases">
        <title>Aphanomyces genome sequencing and annotation.</title>
        <authorList>
            <person name="Minardi D."/>
            <person name="Oidtmann B."/>
            <person name="Van Der Giezen M."/>
            <person name="Studholme D.J."/>
        </authorList>
    </citation>
    <scope>NUCLEOTIDE SEQUENCE [LARGE SCALE GENOMIC DNA]</scope>
    <source>
        <strain evidence="7 8">197901</strain>
    </source>
</reference>
<evidence type="ECO:0000313" key="7">
    <source>
        <dbReference type="EMBL" id="RHZ41365.1"/>
    </source>
</evidence>
<dbReference type="InterPro" id="IPR009003">
    <property type="entry name" value="Peptidase_S1_PA"/>
</dbReference>
<organism evidence="7 8">
    <name type="scientific">Aphanomyces astaci</name>
    <name type="common">Crayfish plague agent</name>
    <dbReference type="NCBI Taxonomy" id="112090"/>
    <lineage>
        <taxon>Eukaryota</taxon>
        <taxon>Sar</taxon>
        <taxon>Stramenopiles</taxon>
        <taxon>Oomycota</taxon>
        <taxon>Saprolegniomycetes</taxon>
        <taxon>Saprolegniales</taxon>
        <taxon>Verrucalvaceae</taxon>
        <taxon>Aphanomyces</taxon>
    </lineage>
</organism>
<feature type="domain" description="Peptidase S1" evidence="6">
    <location>
        <begin position="25"/>
        <end position="183"/>
    </location>
</feature>
<dbReference type="Gene3D" id="2.40.10.10">
    <property type="entry name" value="Trypsin-like serine proteases"/>
    <property type="match status" value="2"/>
</dbReference>
<dbReference type="SUPFAM" id="SSF50494">
    <property type="entry name" value="Trypsin-like serine proteases"/>
    <property type="match status" value="1"/>
</dbReference>
<dbReference type="InterPro" id="IPR001254">
    <property type="entry name" value="Trypsin_dom"/>
</dbReference>
<keyword evidence="1 5" id="KW-0732">Signal</keyword>
<protein>
    <recommendedName>
        <fullName evidence="6">Peptidase S1 domain-containing protein</fullName>
    </recommendedName>
</protein>
<evidence type="ECO:0000256" key="4">
    <source>
        <dbReference type="ARBA" id="ARBA00023180"/>
    </source>
</evidence>
<dbReference type="PANTHER" id="PTHR24276">
    <property type="entry name" value="POLYSERASE-RELATED"/>
    <property type="match status" value="1"/>
</dbReference>
<dbReference type="SMART" id="SM00020">
    <property type="entry name" value="Tryp_SPc"/>
    <property type="match status" value="1"/>
</dbReference>
<dbReference type="Pfam" id="PF00089">
    <property type="entry name" value="Trypsin"/>
    <property type="match status" value="1"/>
</dbReference>
<evidence type="ECO:0000259" key="6">
    <source>
        <dbReference type="SMART" id="SM00020"/>
    </source>
</evidence>
<evidence type="ECO:0000256" key="1">
    <source>
        <dbReference type="ARBA" id="ARBA00022729"/>
    </source>
</evidence>
<evidence type="ECO:0000256" key="2">
    <source>
        <dbReference type="ARBA" id="ARBA00023026"/>
    </source>
</evidence>
<dbReference type="InterPro" id="IPR050430">
    <property type="entry name" value="Peptidase_S1"/>
</dbReference>
<keyword evidence="4" id="KW-0325">Glycoprotein</keyword>
<dbReference type="VEuPathDB" id="FungiDB:H257_17860"/>
<dbReference type="AlphaFoldDB" id="A0A397FXZ1"/>
<dbReference type="InterPro" id="IPR043504">
    <property type="entry name" value="Peptidase_S1_PA_chymotrypsin"/>
</dbReference>
<evidence type="ECO:0000256" key="5">
    <source>
        <dbReference type="SAM" id="SignalP"/>
    </source>
</evidence>
<dbReference type="Proteomes" id="UP000266196">
    <property type="component" value="Unassembled WGS sequence"/>
</dbReference>
<sequence length="207" mass="21681">MVSPLQLIAAASSVAATAASPLDGRIINGTVAPIGKHLFVTGLRATEVGQSICGAALIAPKVLLTSASCLKSYFAFASVGSHYLQGNVDGERIKIVKKTAPPMKIAAPVKVAFDDDEYAPPNTIAWVRGWGLNATNSNQFSQVLLQADVPIWDQAACAVANGSMKLRAADTRAYTPGMFLDAHGGPQLASPTTNSSAPFHTCTRDYH</sequence>
<keyword evidence="2" id="KW-0843">Virulence</keyword>
<feature type="signal peptide" evidence="5">
    <location>
        <begin position="1"/>
        <end position="19"/>
    </location>
</feature>
<evidence type="ECO:0000313" key="8">
    <source>
        <dbReference type="Proteomes" id="UP000266196"/>
    </source>
</evidence>
<dbReference type="GO" id="GO:0006508">
    <property type="term" value="P:proteolysis"/>
    <property type="evidence" value="ECO:0007669"/>
    <property type="project" value="InterPro"/>
</dbReference>
<keyword evidence="3" id="KW-1015">Disulfide bond</keyword>
<comment type="caution">
    <text evidence="7">The sequence shown here is derived from an EMBL/GenBank/DDBJ whole genome shotgun (WGS) entry which is preliminary data.</text>
</comment>
<accession>A0A397FXZ1</accession>
<name>A0A397FXZ1_APHAT</name>
<dbReference type="GO" id="GO:0004252">
    <property type="term" value="F:serine-type endopeptidase activity"/>
    <property type="evidence" value="ECO:0007669"/>
    <property type="project" value="InterPro"/>
</dbReference>
<dbReference type="EMBL" id="QUTE01001136">
    <property type="protein sequence ID" value="RHZ41365.1"/>
    <property type="molecule type" value="Genomic_DNA"/>
</dbReference>
<proteinExistence type="predicted"/>